<dbReference type="Proteomes" id="UP000194841">
    <property type="component" value="Unassembled WGS sequence"/>
</dbReference>
<dbReference type="PANTHER" id="PTHR10695">
    <property type="entry name" value="DEPHOSPHO-COA KINASE-RELATED"/>
    <property type="match status" value="1"/>
</dbReference>
<comment type="function">
    <text evidence="5">Catalyzes the phosphorylation of the 3'-hydroxyl group of dephosphocoenzyme A to form coenzyme A.</text>
</comment>
<evidence type="ECO:0000256" key="6">
    <source>
        <dbReference type="NCBIfam" id="TIGR00152"/>
    </source>
</evidence>
<dbReference type="NCBIfam" id="TIGR00152">
    <property type="entry name" value="dephospho-CoA kinase"/>
    <property type="match status" value="1"/>
</dbReference>
<dbReference type="EMBL" id="MWPV01000001">
    <property type="protein sequence ID" value="OUL59008.1"/>
    <property type="molecule type" value="Genomic_DNA"/>
</dbReference>
<keyword evidence="5" id="KW-0963">Cytoplasm</keyword>
<evidence type="ECO:0000256" key="3">
    <source>
        <dbReference type="ARBA" id="ARBA00022840"/>
    </source>
</evidence>
<evidence type="ECO:0000256" key="2">
    <source>
        <dbReference type="ARBA" id="ARBA00022741"/>
    </source>
</evidence>
<proteinExistence type="inferred from homology"/>
<keyword evidence="3 5" id="KW-0067">ATP-binding</keyword>
<dbReference type="GO" id="GO:0005737">
    <property type="term" value="C:cytoplasm"/>
    <property type="evidence" value="ECO:0007669"/>
    <property type="project" value="UniProtKB-SubCell"/>
</dbReference>
<reference evidence="7 8" key="1">
    <citation type="submission" date="2017-02" db="EMBL/GenBank/DDBJ databases">
        <title>Pseudoalteromonas ulvae TC14 Genome.</title>
        <authorList>
            <person name="Molmeret M."/>
        </authorList>
    </citation>
    <scope>NUCLEOTIDE SEQUENCE [LARGE SCALE GENOMIC DNA]</scope>
    <source>
        <strain evidence="7">TC14</strain>
    </source>
</reference>
<evidence type="ECO:0000313" key="7">
    <source>
        <dbReference type="EMBL" id="OUL59008.1"/>
    </source>
</evidence>
<dbReference type="InterPro" id="IPR001977">
    <property type="entry name" value="Depp_CoAkinase"/>
</dbReference>
<evidence type="ECO:0000313" key="8">
    <source>
        <dbReference type="Proteomes" id="UP000194841"/>
    </source>
</evidence>
<feature type="binding site" evidence="5">
    <location>
        <begin position="22"/>
        <end position="27"/>
    </location>
    <ligand>
        <name>ATP</name>
        <dbReference type="ChEBI" id="CHEBI:30616"/>
    </ligand>
</feature>
<organism evidence="7 8">
    <name type="scientific">Pseudoalteromonas ulvae</name>
    <dbReference type="NCBI Taxonomy" id="107327"/>
    <lineage>
        <taxon>Bacteria</taxon>
        <taxon>Pseudomonadati</taxon>
        <taxon>Pseudomonadota</taxon>
        <taxon>Gammaproteobacteria</taxon>
        <taxon>Alteromonadales</taxon>
        <taxon>Pseudoalteromonadaceae</taxon>
        <taxon>Pseudoalteromonas</taxon>
    </lineage>
</organism>
<dbReference type="PANTHER" id="PTHR10695:SF46">
    <property type="entry name" value="BIFUNCTIONAL COENZYME A SYNTHASE-RELATED"/>
    <property type="match status" value="1"/>
</dbReference>
<dbReference type="Gene3D" id="3.40.50.300">
    <property type="entry name" value="P-loop containing nucleotide triphosphate hydrolases"/>
    <property type="match status" value="1"/>
</dbReference>
<dbReference type="RefSeq" id="WP_086742397.1">
    <property type="nucleotide sequence ID" value="NZ_MWPV01000001.1"/>
</dbReference>
<dbReference type="InterPro" id="IPR027417">
    <property type="entry name" value="P-loop_NTPase"/>
</dbReference>
<evidence type="ECO:0000256" key="1">
    <source>
        <dbReference type="ARBA" id="ARBA00009018"/>
    </source>
</evidence>
<dbReference type="HAMAP" id="MF_00376">
    <property type="entry name" value="Dephospho_CoA_kinase"/>
    <property type="match status" value="1"/>
</dbReference>
<keyword evidence="4 5" id="KW-0173">Coenzyme A biosynthesis</keyword>
<comment type="catalytic activity">
    <reaction evidence="5">
        <text>3'-dephospho-CoA + ATP = ADP + CoA + H(+)</text>
        <dbReference type="Rhea" id="RHEA:18245"/>
        <dbReference type="ChEBI" id="CHEBI:15378"/>
        <dbReference type="ChEBI" id="CHEBI:30616"/>
        <dbReference type="ChEBI" id="CHEBI:57287"/>
        <dbReference type="ChEBI" id="CHEBI:57328"/>
        <dbReference type="ChEBI" id="CHEBI:456216"/>
        <dbReference type="EC" id="2.7.1.24"/>
    </reaction>
</comment>
<dbReference type="GO" id="GO:0015937">
    <property type="term" value="P:coenzyme A biosynthetic process"/>
    <property type="evidence" value="ECO:0007669"/>
    <property type="project" value="UniProtKB-UniRule"/>
</dbReference>
<dbReference type="GO" id="GO:0005524">
    <property type="term" value="F:ATP binding"/>
    <property type="evidence" value="ECO:0007669"/>
    <property type="project" value="UniProtKB-UniRule"/>
</dbReference>
<comment type="similarity">
    <text evidence="1 5">Belongs to the CoaE family.</text>
</comment>
<dbReference type="OrthoDB" id="9812943at2"/>
<sequence>MVQHNSPVLFNKPVIGLTGGIGSGKTAIANMFAKQGIELVDADIIARDAVAVGSPALKAISQRFGTDFLLENGELNRAKLREQIFTHPVDKTWLNNLLHPLIREKIHQDLNAATSQYVILVAPLLFENQLDQICTRTVLIDAPESLQISRTSARDNVSTAQIEAIIAAQMSRSEKQKKADDIIDNSKDLPFAQQQVSQLHQEYLGAYMDSPLMSKRKSLK</sequence>
<dbReference type="EC" id="2.7.1.24" evidence="5 6"/>
<keyword evidence="5 7" id="KW-0418">Kinase</keyword>
<dbReference type="CDD" id="cd02022">
    <property type="entry name" value="DPCK"/>
    <property type="match status" value="1"/>
</dbReference>
<dbReference type="UniPathway" id="UPA00241">
    <property type="reaction ID" value="UER00356"/>
</dbReference>
<accession>A0A244CTT1</accession>
<protein>
    <recommendedName>
        <fullName evidence="5 6">Dephospho-CoA kinase</fullName>
        <ecNumber evidence="5 6">2.7.1.24</ecNumber>
    </recommendedName>
    <alternativeName>
        <fullName evidence="5">Dephosphocoenzyme A kinase</fullName>
    </alternativeName>
</protein>
<name>A0A244CTT1_PSEDV</name>
<keyword evidence="2 5" id="KW-0547">Nucleotide-binding</keyword>
<gene>
    <name evidence="5" type="primary">coaE</name>
    <name evidence="7" type="ORF">B1199_01620</name>
</gene>
<dbReference type="AlphaFoldDB" id="A0A244CTT1"/>
<keyword evidence="8" id="KW-1185">Reference proteome</keyword>
<keyword evidence="5" id="KW-0808">Transferase</keyword>
<comment type="caution">
    <text evidence="7">The sequence shown here is derived from an EMBL/GenBank/DDBJ whole genome shotgun (WGS) entry which is preliminary data.</text>
</comment>
<dbReference type="PROSITE" id="PS51219">
    <property type="entry name" value="DPCK"/>
    <property type="match status" value="1"/>
</dbReference>
<dbReference type="Pfam" id="PF01121">
    <property type="entry name" value="CoaE"/>
    <property type="match status" value="1"/>
</dbReference>
<evidence type="ECO:0000256" key="5">
    <source>
        <dbReference type="HAMAP-Rule" id="MF_00376"/>
    </source>
</evidence>
<comment type="pathway">
    <text evidence="5">Cofactor biosynthesis; coenzyme A biosynthesis; CoA from (R)-pantothenate: step 5/5.</text>
</comment>
<comment type="subcellular location">
    <subcellularLocation>
        <location evidence="5">Cytoplasm</location>
    </subcellularLocation>
</comment>
<dbReference type="GO" id="GO:0004140">
    <property type="term" value="F:dephospho-CoA kinase activity"/>
    <property type="evidence" value="ECO:0007669"/>
    <property type="project" value="UniProtKB-UniRule"/>
</dbReference>
<evidence type="ECO:0000256" key="4">
    <source>
        <dbReference type="ARBA" id="ARBA00022993"/>
    </source>
</evidence>
<dbReference type="SUPFAM" id="SSF52540">
    <property type="entry name" value="P-loop containing nucleoside triphosphate hydrolases"/>
    <property type="match status" value="1"/>
</dbReference>